<dbReference type="Pfam" id="PF02655">
    <property type="entry name" value="ATP-grasp_3"/>
    <property type="match status" value="1"/>
</dbReference>
<organism evidence="3 4">
    <name type="scientific">Purpureocillium lilacinum</name>
    <name type="common">Paecilomyces lilacinus</name>
    <dbReference type="NCBI Taxonomy" id="33203"/>
    <lineage>
        <taxon>Eukaryota</taxon>
        <taxon>Fungi</taxon>
        <taxon>Dikarya</taxon>
        <taxon>Ascomycota</taxon>
        <taxon>Pezizomycotina</taxon>
        <taxon>Sordariomycetes</taxon>
        <taxon>Hypocreomycetidae</taxon>
        <taxon>Hypocreales</taxon>
        <taxon>Ophiocordycipitaceae</taxon>
        <taxon>Purpureocillium</taxon>
    </lineage>
</organism>
<keyword evidence="1" id="KW-0067">ATP-binding</keyword>
<dbReference type="Gene3D" id="3.30.470.20">
    <property type="entry name" value="ATP-grasp fold, B domain"/>
    <property type="match status" value="1"/>
</dbReference>
<evidence type="ECO:0000259" key="2">
    <source>
        <dbReference type="PROSITE" id="PS50975"/>
    </source>
</evidence>
<dbReference type="SUPFAM" id="SSF56059">
    <property type="entry name" value="Glutathione synthetase ATP-binding domain-like"/>
    <property type="match status" value="1"/>
</dbReference>
<dbReference type="PANTHER" id="PTHR37018:SF1">
    <property type="entry name" value="CULTURE SPECIFIC PROTEIN, PUTATIVE (AFU_ORTHOLOGUE AFUA_2G00130)-RELATED"/>
    <property type="match status" value="1"/>
</dbReference>
<evidence type="ECO:0000313" key="3">
    <source>
        <dbReference type="EMBL" id="OAQ71748.1"/>
    </source>
</evidence>
<proteinExistence type="predicted"/>
<evidence type="ECO:0000313" key="4">
    <source>
        <dbReference type="Proteomes" id="UP000078240"/>
    </source>
</evidence>
<dbReference type="InterPro" id="IPR011761">
    <property type="entry name" value="ATP-grasp"/>
</dbReference>
<dbReference type="GO" id="GO:0005524">
    <property type="term" value="F:ATP binding"/>
    <property type="evidence" value="ECO:0007669"/>
    <property type="project" value="UniProtKB-UniRule"/>
</dbReference>
<keyword evidence="1" id="KW-0547">Nucleotide-binding</keyword>
<feature type="domain" description="ATP-grasp" evidence="2">
    <location>
        <begin position="163"/>
        <end position="392"/>
    </location>
</feature>
<name>A0A179G2P7_PURLI</name>
<comment type="caution">
    <text evidence="3">The sequence shown here is derived from an EMBL/GenBank/DDBJ whole genome shotgun (WGS) entry which is preliminary data.</text>
</comment>
<dbReference type="GO" id="GO:0046872">
    <property type="term" value="F:metal ion binding"/>
    <property type="evidence" value="ECO:0007669"/>
    <property type="project" value="InterPro"/>
</dbReference>
<sequence length="461" mass="50651">MAPPIELDATLKELYELSGNHHGEIYLITVFPTAQAQTIPGLAACRKYAFQDGLWPKTGSIQARLFTQVLPQWLAMVAGQMKLVMFDLEQPGTDDVDQQARADTAEVLGQICERQRPTVIYVRNISDIVLPPEAVLSVVSPLHCLEHLPALVPFDSQYRALSKRDLALSSVPTPPSTVIDTVLDDVDQVQEPRLRKTEVARILGVIEQTAPPFVIKFPQGRGGFGTLIVRSESERAETVTLLRPEIDNMLQQLNHSNRHLHPASLIVQKMVHGSTVALCMFLPKDGAPIISSCTDQLNDNQGHWEGSHIDYSQQSRLRDEFMPVAELIGTHLRRLGYYGPVGADIMIGPNNEHFVVDLNARLTASHLLGFMKGHFSVDRGLNDAAILVPIVDISLREFKGKFSKELDEGRIVIAGWSHGPGGKLNVTAIVVAAEDMSGLNKLAERVHALKAVSSFASLPTS</sequence>
<accession>A0A179G2P7</accession>
<dbReference type="EMBL" id="LSBH01000010">
    <property type="protein sequence ID" value="OAQ71748.1"/>
    <property type="molecule type" value="Genomic_DNA"/>
</dbReference>
<dbReference type="PANTHER" id="PTHR37018">
    <property type="entry name" value="CULTURE SPECIFIC PROTEIN, PUTATIVE (AFU_ORTHOLOGUE AFUA_2G00130)-RELATED"/>
    <property type="match status" value="1"/>
</dbReference>
<protein>
    <submittedName>
        <fullName evidence="3">Solid-state culture specific protein</fullName>
    </submittedName>
</protein>
<dbReference type="AlphaFoldDB" id="A0A179G2P7"/>
<dbReference type="Proteomes" id="UP000078240">
    <property type="component" value="Unassembled WGS sequence"/>
</dbReference>
<dbReference type="InterPro" id="IPR053269">
    <property type="entry name" value="Asp-Met_ligase"/>
</dbReference>
<evidence type="ECO:0000256" key="1">
    <source>
        <dbReference type="PROSITE-ProRule" id="PRU00409"/>
    </source>
</evidence>
<dbReference type="InterPro" id="IPR003806">
    <property type="entry name" value="ATP-grasp_PylC-type"/>
</dbReference>
<dbReference type="PROSITE" id="PS50975">
    <property type="entry name" value="ATP_GRASP"/>
    <property type="match status" value="1"/>
</dbReference>
<gene>
    <name evidence="3" type="ORF">VFPBJ_10527</name>
</gene>
<reference evidence="3 4" key="1">
    <citation type="submission" date="2016-01" db="EMBL/GenBank/DDBJ databases">
        <title>Biosynthesis of antibiotic leucinostatins and their inhibition on Phytophthora in bio-control Purpureocillium lilacinum.</title>
        <authorList>
            <person name="Wang G."/>
            <person name="Liu Z."/>
            <person name="Lin R."/>
            <person name="Li E."/>
            <person name="Mao Z."/>
            <person name="Ling J."/>
            <person name="Yin W."/>
            <person name="Xie B."/>
        </authorList>
    </citation>
    <scope>NUCLEOTIDE SEQUENCE [LARGE SCALE GENOMIC DNA]</scope>
    <source>
        <strain evidence="3">PLBJ-1</strain>
    </source>
</reference>